<evidence type="ECO:0000313" key="1">
    <source>
        <dbReference type="EMBL" id="KAA3479811.1"/>
    </source>
</evidence>
<proteinExistence type="predicted"/>
<dbReference type="OrthoDB" id="1166712at2759"/>
<keyword evidence="1" id="KW-0695">RNA-directed DNA polymerase</keyword>
<dbReference type="GO" id="GO:0003964">
    <property type="term" value="F:RNA-directed DNA polymerase activity"/>
    <property type="evidence" value="ECO:0007669"/>
    <property type="project" value="UniProtKB-KW"/>
</dbReference>
<keyword evidence="1" id="KW-0548">Nucleotidyltransferase</keyword>
<gene>
    <name evidence="1" type="ORF">EPI10_020293</name>
</gene>
<sequence length="140" mass="15559">MRCVETISYSVVLNGQIGESFFPTRGLRQGDPLRLSTLLQLTSIKGTLKGARVNRHVPLITYLLFAYESLIFSEAMMEGARALKDILKIYANSSRVSVFQILGVTSSNNPGRYLGLPSIMGKNKRLTFKEIKEKMSKKGG</sequence>
<keyword evidence="1" id="KW-0808">Transferase</keyword>
<dbReference type="Proteomes" id="UP000325315">
    <property type="component" value="Unassembled WGS sequence"/>
</dbReference>
<accession>A0A5B6WDF0</accession>
<name>A0A5B6WDF0_9ROSI</name>
<protein>
    <submittedName>
        <fullName evidence="1">Reverse transcriptase</fullName>
    </submittedName>
</protein>
<dbReference type="AlphaFoldDB" id="A0A5B6WDF0"/>
<keyword evidence="2" id="KW-1185">Reference proteome</keyword>
<dbReference type="EMBL" id="SMMG02000003">
    <property type="protein sequence ID" value="KAA3479811.1"/>
    <property type="molecule type" value="Genomic_DNA"/>
</dbReference>
<evidence type="ECO:0000313" key="2">
    <source>
        <dbReference type="Proteomes" id="UP000325315"/>
    </source>
</evidence>
<comment type="caution">
    <text evidence="1">The sequence shown here is derived from an EMBL/GenBank/DDBJ whole genome shotgun (WGS) entry which is preliminary data.</text>
</comment>
<organism evidence="1 2">
    <name type="scientific">Gossypium australe</name>
    <dbReference type="NCBI Taxonomy" id="47621"/>
    <lineage>
        <taxon>Eukaryota</taxon>
        <taxon>Viridiplantae</taxon>
        <taxon>Streptophyta</taxon>
        <taxon>Embryophyta</taxon>
        <taxon>Tracheophyta</taxon>
        <taxon>Spermatophyta</taxon>
        <taxon>Magnoliopsida</taxon>
        <taxon>eudicotyledons</taxon>
        <taxon>Gunneridae</taxon>
        <taxon>Pentapetalae</taxon>
        <taxon>rosids</taxon>
        <taxon>malvids</taxon>
        <taxon>Malvales</taxon>
        <taxon>Malvaceae</taxon>
        <taxon>Malvoideae</taxon>
        <taxon>Gossypium</taxon>
    </lineage>
</organism>
<reference evidence="2" key="1">
    <citation type="journal article" date="2019" name="Plant Biotechnol. J.">
        <title>Genome sequencing of the Australian wild diploid species Gossypium australe highlights disease resistance and delayed gland morphogenesis.</title>
        <authorList>
            <person name="Cai Y."/>
            <person name="Cai X."/>
            <person name="Wang Q."/>
            <person name="Wang P."/>
            <person name="Zhang Y."/>
            <person name="Cai C."/>
            <person name="Xu Y."/>
            <person name="Wang K."/>
            <person name="Zhou Z."/>
            <person name="Wang C."/>
            <person name="Geng S."/>
            <person name="Li B."/>
            <person name="Dong Q."/>
            <person name="Hou Y."/>
            <person name="Wang H."/>
            <person name="Ai P."/>
            <person name="Liu Z."/>
            <person name="Yi F."/>
            <person name="Sun M."/>
            <person name="An G."/>
            <person name="Cheng J."/>
            <person name="Zhang Y."/>
            <person name="Shi Q."/>
            <person name="Xie Y."/>
            <person name="Shi X."/>
            <person name="Chang Y."/>
            <person name="Huang F."/>
            <person name="Chen Y."/>
            <person name="Hong S."/>
            <person name="Mi L."/>
            <person name="Sun Q."/>
            <person name="Zhang L."/>
            <person name="Zhou B."/>
            <person name="Peng R."/>
            <person name="Zhang X."/>
            <person name="Liu F."/>
        </authorList>
    </citation>
    <scope>NUCLEOTIDE SEQUENCE [LARGE SCALE GENOMIC DNA]</scope>
    <source>
        <strain evidence="2">cv. PA1801</strain>
    </source>
</reference>